<dbReference type="SUPFAM" id="SSF56112">
    <property type="entry name" value="Protein kinase-like (PK-like)"/>
    <property type="match status" value="1"/>
</dbReference>
<evidence type="ECO:0000256" key="7">
    <source>
        <dbReference type="RuleBase" id="RU000304"/>
    </source>
</evidence>
<keyword evidence="1 7" id="KW-0723">Serine/threonine-protein kinase</keyword>
<keyword evidence="5 6" id="KW-0067">ATP-binding</keyword>
<dbReference type="Gene3D" id="3.30.200.20">
    <property type="entry name" value="Phosphorylase Kinase, domain 1"/>
    <property type="match status" value="1"/>
</dbReference>
<sequence length="329" mass="37942">MSLSICSQKSYETSQSTECSFTCLEDYSLGRVIGKGTFGKVVIAQHKNSGTIYAIKCVKKAKITTQSTYNLLKNEKSILSMIQSPFIVRYFGCFQNVDYIYLVQEYIPGGELFRLLQTRRKLSLAYVKFYSAEIVSAFMHLHSQHIIYRDLKPENILISASGHVKLVDFGFATVLKESHKCSTFCGTFEYLAPEMIERRGHDYSLDWWTLGVLIYELLVGMTPFRSLNTTGIFDKILKKQPDFPPNFDEDAKDLVCKLLEKNPKLRLSGEGIKKHHFFKDTDWNAVDKLNSQPLWIPIVRSELDTSNYEIYQDSPKNFVRQTHFSFTDF</sequence>
<evidence type="ECO:0000256" key="5">
    <source>
        <dbReference type="ARBA" id="ARBA00022840"/>
    </source>
</evidence>
<dbReference type="PROSITE" id="PS50011">
    <property type="entry name" value="PROTEIN_KINASE_DOM"/>
    <property type="match status" value="1"/>
</dbReference>
<feature type="binding site" evidence="6">
    <location>
        <position position="60"/>
    </location>
    <ligand>
        <name>ATP</name>
        <dbReference type="ChEBI" id="CHEBI:30616"/>
    </ligand>
</feature>
<protein>
    <recommendedName>
        <fullName evidence="12">Protein kinase domain-containing protein</fullName>
    </recommendedName>
</protein>
<dbReference type="InterPro" id="IPR000719">
    <property type="entry name" value="Prot_kinase_dom"/>
</dbReference>
<comment type="caution">
    <text evidence="10">The sequence shown here is derived from an EMBL/GenBank/DDBJ whole genome shotgun (WGS) entry which is preliminary data.</text>
</comment>
<keyword evidence="11" id="KW-1185">Reference proteome</keyword>
<evidence type="ECO:0008006" key="12">
    <source>
        <dbReference type="Google" id="ProtNLM"/>
    </source>
</evidence>
<dbReference type="Pfam" id="PF00069">
    <property type="entry name" value="Pkinase"/>
    <property type="match status" value="1"/>
</dbReference>
<evidence type="ECO:0000259" key="8">
    <source>
        <dbReference type="PROSITE" id="PS50011"/>
    </source>
</evidence>
<dbReference type="SMART" id="SM00220">
    <property type="entry name" value="S_TKc"/>
    <property type="match status" value="1"/>
</dbReference>
<evidence type="ECO:0000256" key="4">
    <source>
        <dbReference type="ARBA" id="ARBA00022777"/>
    </source>
</evidence>
<evidence type="ECO:0000256" key="2">
    <source>
        <dbReference type="ARBA" id="ARBA00022679"/>
    </source>
</evidence>
<evidence type="ECO:0000259" key="9">
    <source>
        <dbReference type="PROSITE" id="PS51285"/>
    </source>
</evidence>
<feature type="domain" description="Protein kinase" evidence="8">
    <location>
        <begin position="27"/>
        <end position="278"/>
    </location>
</feature>
<accession>A0A1R2CD79</accession>
<dbReference type="Gene3D" id="1.10.510.10">
    <property type="entry name" value="Transferase(Phosphotransferase) domain 1"/>
    <property type="match status" value="1"/>
</dbReference>
<dbReference type="InterPro" id="IPR008271">
    <property type="entry name" value="Ser/Thr_kinase_AS"/>
</dbReference>
<evidence type="ECO:0000256" key="3">
    <source>
        <dbReference type="ARBA" id="ARBA00022741"/>
    </source>
</evidence>
<evidence type="ECO:0000256" key="6">
    <source>
        <dbReference type="PROSITE-ProRule" id="PRU10141"/>
    </source>
</evidence>
<dbReference type="GO" id="GO:0005952">
    <property type="term" value="C:cAMP-dependent protein kinase complex"/>
    <property type="evidence" value="ECO:0007669"/>
    <property type="project" value="TreeGrafter"/>
</dbReference>
<keyword evidence="2" id="KW-0808">Transferase</keyword>
<dbReference type="PROSITE" id="PS00107">
    <property type="entry name" value="PROTEIN_KINASE_ATP"/>
    <property type="match status" value="1"/>
</dbReference>
<dbReference type="PANTHER" id="PTHR24353">
    <property type="entry name" value="CYCLIC NUCLEOTIDE-DEPENDENT PROTEIN KINASE"/>
    <property type="match status" value="1"/>
</dbReference>
<evidence type="ECO:0000256" key="1">
    <source>
        <dbReference type="ARBA" id="ARBA00022527"/>
    </source>
</evidence>
<feature type="domain" description="AGC-kinase C-terminal" evidence="9">
    <location>
        <begin position="279"/>
        <end position="329"/>
    </location>
</feature>
<dbReference type="PANTHER" id="PTHR24353:SF37">
    <property type="entry name" value="CAMP-DEPENDENT PROTEIN KINASE CATALYTIC SUBUNIT PRKX"/>
    <property type="match status" value="1"/>
</dbReference>
<organism evidence="10 11">
    <name type="scientific">Stentor coeruleus</name>
    <dbReference type="NCBI Taxonomy" id="5963"/>
    <lineage>
        <taxon>Eukaryota</taxon>
        <taxon>Sar</taxon>
        <taxon>Alveolata</taxon>
        <taxon>Ciliophora</taxon>
        <taxon>Postciliodesmatophora</taxon>
        <taxon>Heterotrichea</taxon>
        <taxon>Heterotrichida</taxon>
        <taxon>Stentoridae</taxon>
        <taxon>Stentor</taxon>
    </lineage>
</organism>
<reference evidence="10 11" key="1">
    <citation type="submission" date="2016-11" db="EMBL/GenBank/DDBJ databases">
        <title>The macronuclear genome of Stentor coeruleus: a giant cell with tiny introns.</title>
        <authorList>
            <person name="Slabodnick M."/>
            <person name="Ruby J.G."/>
            <person name="Reiff S.B."/>
            <person name="Swart E.C."/>
            <person name="Gosai S."/>
            <person name="Prabakaran S."/>
            <person name="Witkowska E."/>
            <person name="Larue G.E."/>
            <person name="Fisher S."/>
            <person name="Freeman R.M."/>
            <person name="Gunawardena J."/>
            <person name="Chu W."/>
            <person name="Stover N.A."/>
            <person name="Gregory B.D."/>
            <person name="Nowacki M."/>
            <person name="Derisi J."/>
            <person name="Roy S.W."/>
            <person name="Marshall W.F."/>
            <person name="Sood P."/>
        </authorList>
    </citation>
    <scope>NUCLEOTIDE SEQUENCE [LARGE SCALE GENOMIC DNA]</scope>
    <source>
        <strain evidence="10">WM001</strain>
    </source>
</reference>
<dbReference type="FunFam" id="1.10.510.10:FF:000008">
    <property type="entry name" value="Non-specific serine/threonine protein kinase"/>
    <property type="match status" value="1"/>
</dbReference>
<dbReference type="FunFam" id="3.30.200.20:FF:000042">
    <property type="entry name" value="Aurora kinase A"/>
    <property type="match status" value="1"/>
</dbReference>
<dbReference type="EMBL" id="MPUH01000190">
    <property type="protein sequence ID" value="OMJ86935.1"/>
    <property type="molecule type" value="Genomic_DNA"/>
</dbReference>
<dbReference type="GO" id="GO:0004691">
    <property type="term" value="F:cAMP-dependent protein kinase activity"/>
    <property type="evidence" value="ECO:0007669"/>
    <property type="project" value="TreeGrafter"/>
</dbReference>
<proteinExistence type="inferred from homology"/>
<dbReference type="OrthoDB" id="63267at2759"/>
<dbReference type="PROSITE" id="PS51285">
    <property type="entry name" value="AGC_KINASE_CTER"/>
    <property type="match status" value="1"/>
</dbReference>
<dbReference type="InterPro" id="IPR011009">
    <property type="entry name" value="Kinase-like_dom_sf"/>
</dbReference>
<dbReference type="GO" id="GO:0005524">
    <property type="term" value="F:ATP binding"/>
    <property type="evidence" value="ECO:0007669"/>
    <property type="project" value="UniProtKB-UniRule"/>
</dbReference>
<dbReference type="Proteomes" id="UP000187209">
    <property type="component" value="Unassembled WGS sequence"/>
</dbReference>
<keyword evidence="4" id="KW-0418">Kinase</keyword>
<evidence type="ECO:0000313" key="11">
    <source>
        <dbReference type="Proteomes" id="UP000187209"/>
    </source>
</evidence>
<dbReference type="InterPro" id="IPR017441">
    <property type="entry name" value="Protein_kinase_ATP_BS"/>
</dbReference>
<dbReference type="PROSITE" id="PS00108">
    <property type="entry name" value="PROTEIN_KINASE_ST"/>
    <property type="match status" value="1"/>
</dbReference>
<keyword evidence="3 6" id="KW-0547">Nucleotide-binding</keyword>
<name>A0A1R2CD79_9CILI</name>
<comment type="similarity">
    <text evidence="7">Belongs to the protein kinase superfamily.</text>
</comment>
<gene>
    <name evidence="10" type="ORF">SteCoe_11402</name>
</gene>
<dbReference type="AlphaFoldDB" id="A0A1R2CD79"/>
<dbReference type="InterPro" id="IPR000961">
    <property type="entry name" value="AGC-kinase_C"/>
</dbReference>
<evidence type="ECO:0000313" key="10">
    <source>
        <dbReference type="EMBL" id="OMJ86935.1"/>
    </source>
</evidence>